<dbReference type="AlphaFoldDB" id="I1BZT8"/>
<evidence type="ECO:0000313" key="3">
    <source>
        <dbReference type="EMBL" id="EIE81718.1"/>
    </source>
</evidence>
<dbReference type="EMBL" id="CH476735">
    <property type="protein sequence ID" value="EIE81718.1"/>
    <property type="molecule type" value="Genomic_DNA"/>
</dbReference>
<keyword evidence="4" id="KW-1185">Reference proteome</keyword>
<dbReference type="Pfam" id="PF01498">
    <property type="entry name" value="HTH_Tnp_Tc3_2"/>
    <property type="match status" value="1"/>
</dbReference>
<dbReference type="STRING" id="246409.I1BZT8"/>
<dbReference type="PANTHER" id="PTHR23022">
    <property type="entry name" value="TRANSPOSABLE ELEMENT-RELATED"/>
    <property type="match status" value="1"/>
</dbReference>
<dbReference type="InterPro" id="IPR002492">
    <property type="entry name" value="Transposase_Tc1-like"/>
</dbReference>
<dbReference type="GO" id="GO:0015074">
    <property type="term" value="P:DNA integration"/>
    <property type="evidence" value="ECO:0007669"/>
    <property type="project" value="InterPro"/>
</dbReference>
<dbReference type="RefSeq" id="XP_067517114.1">
    <property type="nucleotide sequence ID" value="XM_067661013.1"/>
</dbReference>
<dbReference type="InterPro" id="IPR052338">
    <property type="entry name" value="Transposase_5"/>
</dbReference>
<accession>I1BZT8</accession>
<dbReference type="GO" id="GO:0006313">
    <property type="term" value="P:DNA transposition"/>
    <property type="evidence" value="ECO:0007669"/>
    <property type="project" value="InterPro"/>
</dbReference>
<dbReference type="InterPro" id="IPR036397">
    <property type="entry name" value="RNaseH_sf"/>
</dbReference>
<evidence type="ECO:0000259" key="1">
    <source>
        <dbReference type="Pfam" id="PF01498"/>
    </source>
</evidence>
<dbReference type="eggNOG" id="ENOG502QUTZ">
    <property type="taxonomic scope" value="Eukaryota"/>
</dbReference>
<dbReference type="VEuPathDB" id="FungiDB:RO3G_06423"/>
<dbReference type="Pfam" id="PF13358">
    <property type="entry name" value="DDE_3"/>
    <property type="match status" value="1"/>
</dbReference>
<name>I1BZT8_RHIO9</name>
<dbReference type="InParanoid" id="I1BZT8"/>
<dbReference type="Gene3D" id="3.30.420.10">
    <property type="entry name" value="Ribonuclease H-like superfamily/Ribonuclease H"/>
    <property type="match status" value="1"/>
</dbReference>
<dbReference type="Proteomes" id="UP000009138">
    <property type="component" value="Unassembled WGS sequence"/>
</dbReference>
<protein>
    <recommendedName>
        <fullName evidence="5">Tc1-like transposase DDE domain-containing protein</fullName>
    </recommendedName>
</protein>
<dbReference type="GeneID" id="93613394"/>
<feature type="domain" description="Transposase Tc1-like" evidence="1">
    <location>
        <begin position="85"/>
        <end position="153"/>
    </location>
</feature>
<dbReference type="GO" id="GO:0003677">
    <property type="term" value="F:DNA binding"/>
    <property type="evidence" value="ECO:0007669"/>
    <property type="project" value="InterPro"/>
</dbReference>
<reference evidence="3 4" key="1">
    <citation type="journal article" date="2009" name="PLoS Genet.">
        <title>Genomic analysis of the basal lineage fungus Rhizopus oryzae reveals a whole-genome duplication.</title>
        <authorList>
            <person name="Ma L.-J."/>
            <person name="Ibrahim A.S."/>
            <person name="Skory C."/>
            <person name="Grabherr M.G."/>
            <person name="Burger G."/>
            <person name="Butler M."/>
            <person name="Elias M."/>
            <person name="Idnurm A."/>
            <person name="Lang B.F."/>
            <person name="Sone T."/>
            <person name="Abe A."/>
            <person name="Calvo S.E."/>
            <person name="Corrochano L.M."/>
            <person name="Engels R."/>
            <person name="Fu J."/>
            <person name="Hansberg W."/>
            <person name="Kim J.-M."/>
            <person name="Kodira C.D."/>
            <person name="Koehrsen M.J."/>
            <person name="Liu B."/>
            <person name="Miranda-Saavedra D."/>
            <person name="O'Leary S."/>
            <person name="Ortiz-Castellanos L."/>
            <person name="Poulter R."/>
            <person name="Rodriguez-Romero J."/>
            <person name="Ruiz-Herrera J."/>
            <person name="Shen Y.-Q."/>
            <person name="Zeng Q."/>
            <person name="Galagan J."/>
            <person name="Birren B.W."/>
            <person name="Cuomo C.A."/>
            <person name="Wickes B.L."/>
        </authorList>
    </citation>
    <scope>NUCLEOTIDE SEQUENCE [LARGE SCALE GENOMIC DNA]</scope>
    <source>
        <strain evidence="4">RA 99-880 / ATCC MYA-4621 / FGSC 9543 / NRRL 43880</strain>
    </source>
</reference>
<dbReference type="PANTHER" id="PTHR23022:SF135">
    <property type="entry name" value="SI:DKEY-77F5.3"/>
    <property type="match status" value="1"/>
</dbReference>
<sequence>MQPLTEDRKNTIEFYLRQGFSYHKIAKLVKVSSSTVHKIRLELGLPARIDKGGRPKALTKREQQHLLYNGLNNKGKVTVLQQHLVRAVTVDGLENAVQAQQSLEQNLGKSVSVNTLRRALRDAGLVSFVRPKKPLINERNRKKRLQWARQHIDWTVNDWMNIIWSDETKINRFGSDGKSYAWKVPGQPLKKHQVCETVKHGGGSIMVWSCIIWYGPGYIVDVGKNMTKDVYLEVLQDDLMKSLAWYMEESGKSTSKFIVMQDNDPKHTAKVVSKWLNEQEFYVMKWPPQSPDLNPIENMWQLLKRRLFKNYDCPPCGIHELWDRIGHTWYQITAEECQRFIKSMPDRCRAVIEAERNIFRYIYNFIIA</sequence>
<proteinExistence type="predicted"/>
<evidence type="ECO:0000259" key="2">
    <source>
        <dbReference type="Pfam" id="PF13358"/>
    </source>
</evidence>
<gene>
    <name evidence="3" type="ORF">RO3G_06423</name>
</gene>
<evidence type="ECO:0000313" key="4">
    <source>
        <dbReference type="Proteomes" id="UP000009138"/>
    </source>
</evidence>
<dbReference type="OMA" id="LAIMPAR"/>
<organism evidence="3 4">
    <name type="scientific">Rhizopus delemar (strain RA 99-880 / ATCC MYA-4621 / FGSC 9543 / NRRL 43880)</name>
    <name type="common">Mucormycosis agent</name>
    <name type="synonym">Rhizopus arrhizus var. delemar</name>
    <dbReference type="NCBI Taxonomy" id="246409"/>
    <lineage>
        <taxon>Eukaryota</taxon>
        <taxon>Fungi</taxon>
        <taxon>Fungi incertae sedis</taxon>
        <taxon>Mucoromycota</taxon>
        <taxon>Mucoromycotina</taxon>
        <taxon>Mucoromycetes</taxon>
        <taxon>Mucorales</taxon>
        <taxon>Mucorineae</taxon>
        <taxon>Rhizopodaceae</taxon>
        <taxon>Rhizopus</taxon>
    </lineage>
</organism>
<evidence type="ECO:0008006" key="5">
    <source>
        <dbReference type="Google" id="ProtNLM"/>
    </source>
</evidence>
<dbReference type="InterPro" id="IPR038717">
    <property type="entry name" value="Tc1-like_DDE_dom"/>
</dbReference>
<feature type="domain" description="Tc1-like transposase DDE" evidence="2">
    <location>
        <begin position="162"/>
        <end position="309"/>
    </location>
</feature>